<feature type="non-terminal residue" evidence="1">
    <location>
        <position position="23"/>
    </location>
</feature>
<protein>
    <submittedName>
        <fullName evidence="1">Uncharacterized protein</fullName>
    </submittedName>
</protein>
<sequence length="23" mass="2400">MILTGQRLVNGLDAVADSEPATK</sequence>
<proteinExistence type="predicted"/>
<dbReference type="EMBL" id="UINC01016688">
    <property type="protein sequence ID" value="SVA69298.1"/>
    <property type="molecule type" value="Genomic_DNA"/>
</dbReference>
<accession>A0A381XX24</accession>
<reference evidence="1" key="1">
    <citation type="submission" date="2018-05" db="EMBL/GenBank/DDBJ databases">
        <authorList>
            <person name="Lanie J.A."/>
            <person name="Ng W.-L."/>
            <person name="Kazmierczak K.M."/>
            <person name="Andrzejewski T.M."/>
            <person name="Davidsen T.M."/>
            <person name="Wayne K.J."/>
            <person name="Tettelin H."/>
            <person name="Glass J.I."/>
            <person name="Rusch D."/>
            <person name="Podicherti R."/>
            <person name="Tsui H.-C.T."/>
            <person name="Winkler M.E."/>
        </authorList>
    </citation>
    <scope>NUCLEOTIDE SEQUENCE</scope>
</reference>
<gene>
    <name evidence="1" type="ORF">METZ01_LOCUS122152</name>
</gene>
<evidence type="ECO:0000313" key="1">
    <source>
        <dbReference type="EMBL" id="SVA69298.1"/>
    </source>
</evidence>
<dbReference type="AlphaFoldDB" id="A0A381XX24"/>
<organism evidence="1">
    <name type="scientific">marine metagenome</name>
    <dbReference type="NCBI Taxonomy" id="408172"/>
    <lineage>
        <taxon>unclassified sequences</taxon>
        <taxon>metagenomes</taxon>
        <taxon>ecological metagenomes</taxon>
    </lineage>
</organism>
<name>A0A381XX24_9ZZZZ</name>